<dbReference type="VEuPathDB" id="FungiDB:A1O7_02434"/>
<keyword evidence="3 6" id="KW-1133">Transmembrane helix</keyword>
<feature type="transmembrane region" description="Helical" evidence="6">
    <location>
        <begin position="63"/>
        <end position="83"/>
    </location>
</feature>
<dbReference type="AlphaFoldDB" id="W9W1P2"/>
<comment type="subcellular location">
    <subcellularLocation>
        <location evidence="1">Membrane</location>
        <topology evidence="1">Multi-pass membrane protein</topology>
    </subcellularLocation>
</comment>
<dbReference type="EMBL" id="AMGW01000002">
    <property type="protein sequence ID" value="EXJ62002.1"/>
    <property type="molecule type" value="Genomic_DNA"/>
</dbReference>
<dbReference type="InterPro" id="IPR052337">
    <property type="entry name" value="SAT4-like"/>
</dbReference>
<dbReference type="Pfam" id="PF20684">
    <property type="entry name" value="Fung_rhodopsin"/>
    <property type="match status" value="1"/>
</dbReference>
<feature type="transmembrane region" description="Helical" evidence="6">
    <location>
        <begin position="266"/>
        <end position="286"/>
    </location>
</feature>
<dbReference type="PANTHER" id="PTHR33048">
    <property type="entry name" value="PTH11-LIKE INTEGRAL MEMBRANE PROTEIN (AFU_ORTHOLOGUE AFUA_5G11245)"/>
    <property type="match status" value="1"/>
</dbReference>
<evidence type="ECO:0000256" key="5">
    <source>
        <dbReference type="ARBA" id="ARBA00038359"/>
    </source>
</evidence>
<evidence type="ECO:0000256" key="2">
    <source>
        <dbReference type="ARBA" id="ARBA00022692"/>
    </source>
</evidence>
<feature type="transmembrane region" description="Helical" evidence="6">
    <location>
        <begin position="142"/>
        <end position="163"/>
    </location>
</feature>
<proteinExistence type="inferred from homology"/>
<comment type="caution">
    <text evidence="8">The sequence shown here is derived from an EMBL/GenBank/DDBJ whole genome shotgun (WGS) entry which is preliminary data.</text>
</comment>
<gene>
    <name evidence="8" type="ORF">A1O7_02434</name>
</gene>
<dbReference type="eggNOG" id="ENOG502SNI4">
    <property type="taxonomic scope" value="Eukaryota"/>
</dbReference>
<evidence type="ECO:0000259" key="7">
    <source>
        <dbReference type="Pfam" id="PF20684"/>
    </source>
</evidence>
<evidence type="ECO:0000256" key="1">
    <source>
        <dbReference type="ARBA" id="ARBA00004141"/>
    </source>
</evidence>
<feature type="transmembrane region" description="Helical" evidence="6">
    <location>
        <begin position="228"/>
        <end position="246"/>
    </location>
</feature>
<sequence>MVIPELLQLLERQAPAAPVQYQNENNSGALLAVHGAFCGAAVLTVLLRLYVRIFMLKSLGADDYLMVAAAICEIGVVICFVGESKAGGLGRHPALVSPDDFALFSHWRFFHSIIIMVGISLVKISIAFFLRRFVQGQVYRRFLMGCIVFLVAFTISCAGTLIFNCGTRVDANWNFALRANGQAKCFSNTTFTNIGIFNSSINIATDVLFALLPIPVVWKLQANLRTKLTLCFVLSLGMFACVSSIIKTVKQAHALQDPDWTYHDSFFMWNNIEFNIGILAASLPALRPLFVKILGGTARFTSNNSRSPGHYYDADGLAYGKSKTDKRSVRKPASQYYKFGSRQSTELEDLRRGAGTKLGGFTSTVTAGDDNSDKIMLEDEFHAVSTDTDNQWTASPPNGTITKTTTVRVSEF</sequence>
<dbReference type="GeneID" id="19177041"/>
<evidence type="ECO:0000256" key="3">
    <source>
        <dbReference type="ARBA" id="ARBA00022989"/>
    </source>
</evidence>
<protein>
    <recommendedName>
        <fullName evidence="7">Rhodopsin domain-containing protein</fullName>
    </recommendedName>
</protein>
<evidence type="ECO:0000313" key="9">
    <source>
        <dbReference type="Proteomes" id="UP000019473"/>
    </source>
</evidence>
<dbReference type="OrthoDB" id="5022096at2759"/>
<feature type="transmembrane region" description="Helical" evidence="6">
    <location>
        <begin position="109"/>
        <end position="130"/>
    </location>
</feature>
<evidence type="ECO:0000256" key="4">
    <source>
        <dbReference type="ARBA" id="ARBA00023136"/>
    </source>
</evidence>
<reference evidence="8 9" key="1">
    <citation type="submission" date="2013-03" db="EMBL/GenBank/DDBJ databases">
        <title>The Genome Sequence of Cladophialophora yegresii CBS 114405.</title>
        <authorList>
            <consortium name="The Broad Institute Genomics Platform"/>
            <person name="Cuomo C."/>
            <person name="de Hoog S."/>
            <person name="Gorbushina A."/>
            <person name="Walker B."/>
            <person name="Young S.K."/>
            <person name="Zeng Q."/>
            <person name="Gargeya S."/>
            <person name="Fitzgerald M."/>
            <person name="Haas B."/>
            <person name="Abouelleil A."/>
            <person name="Allen A.W."/>
            <person name="Alvarado L."/>
            <person name="Arachchi H.M."/>
            <person name="Berlin A.M."/>
            <person name="Chapman S.B."/>
            <person name="Gainer-Dewar J."/>
            <person name="Goldberg J."/>
            <person name="Griggs A."/>
            <person name="Gujja S."/>
            <person name="Hansen M."/>
            <person name="Howarth C."/>
            <person name="Imamovic A."/>
            <person name="Ireland A."/>
            <person name="Larimer J."/>
            <person name="McCowan C."/>
            <person name="Murphy C."/>
            <person name="Pearson M."/>
            <person name="Poon T.W."/>
            <person name="Priest M."/>
            <person name="Roberts A."/>
            <person name="Saif S."/>
            <person name="Shea T."/>
            <person name="Sisk P."/>
            <person name="Sykes S."/>
            <person name="Wortman J."/>
            <person name="Nusbaum C."/>
            <person name="Birren B."/>
        </authorList>
    </citation>
    <scope>NUCLEOTIDE SEQUENCE [LARGE SCALE GENOMIC DNA]</scope>
    <source>
        <strain evidence="8 9">CBS 114405</strain>
    </source>
</reference>
<feature type="domain" description="Rhodopsin" evidence="7">
    <location>
        <begin position="47"/>
        <end position="291"/>
    </location>
</feature>
<dbReference type="HOGENOM" id="CLU_028200_3_5_1"/>
<accession>W9W1P2</accession>
<evidence type="ECO:0000256" key="6">
    <source>
        <dbReference type="SAM" id="Phobius"/>
    </source>
</evidence>
<name>W9W1P2_9EURO</name>
<dbReference type="PANTHER" id="PTHR33048:SF167">
    <property type="entry name" value="INTEGRAL MEMBRANE PROTEIN"/>
    <property type="match status" value="1"/>
</dbReference>
<dbReference type="STRING" id="1182544.W9W1P2"/>
<comment type="similarity">
    <text evidence="5">Belongs to the SAT4 family.</text>
</comment>
<dbReference type="RefSeq" id="XP_007754656.1">
    <property type="nucleotide sequence ID" value="XM_007756466.1"/>
</dbReference>
<keyword evidence="9" id="KW-1185">Reference proteome</keyword>
<dbReference type="GO" id="GO:0016020">
    <property type="term" value="C:membrane"/>
    <property type="evidence" value="ECO:0007669"/>
    <property type="project" value="UniProtKB-SubCell"/>
</dbReference>
<keyword evidence="2 6" id="KW-0812">Transmembrane</keyword>
<feature type="transmembrane region" description="Helical" evidence="6">
    <location>
        <begin position="29"/>
        <end position="51"/>
    </location>
</feature>
<feature type="transmembrane region" description="Helical" evidence="6">
    <location>
        <begin position="196"/>
        <end position="216"/>
    </location>
</feature>
<dbReference type="Proteomes" id="UP000019473">
    <property type="component" value="Unassembled WGS sequence"/>
</dbReference>
<keyword evidence="4 6" id="KW-0472">Membrane</keyword>
<organism evidence="8 9">
    <name type="scientific">Cladophialophora yegresii CBS 114405</name>
    <dbReference type="NCBI Taxonomy" id="1182544"/>
    <lineage>
        <taxon>Eukaryota</taxon>
        <taxon>Fungi</taxon>
        <taxon>Dikarya</taxon>
        <taxon>Ascomycota</taxon>
        <taxon>Pezizomycotina</taxon>
        <taxon>Eurotiomycetes</taxon>
        <taxon>Chaetothyriomycetidae</taxon>
        <taxon>Chaetothyriales</taxon>
        <taxon>Herpotrichiellaceae</taxon>
        <taxon>Cladophialophora</taxon>
    </lineage>
</organism>
<evidence type="ECO:0000313" key="8">
    <source>
        <dbReference type="EMBL" id="EXJ62002.1"/>
    </source>
</evidence>
<dbReference type="InterPro" id="IPR049326">
    <property type="entry name" value="Rhodopsin_dom_fungi"/>
</dbReference>